<evidence type="ECO:0000313" key="18">
    <source>
        <dbReference type="EMBL" id="NXO81239.1"/>
    </source>
</evidence>
<dbReference type="GO" id="GO:0005814">
    <property type="term" value="C:centriole"/>
    <property type="evidence" value="ECO:0007669"/>
    <property type="project" value="UniProtKB-SubCell"/>
</dbReference>
<dbReference type="PROSITE" id="PS50105">
    <property type="entry name" value="SAM_DOMAIN"/>
    <property type="match status" value="1"/>
</dbReference>
<dbReference type="GO" id="GO:0007018">
    <property type="term" value="P:microtubule-based movement"/>
    <property type="evidence" value="ECO:0007669"/>
    <property type="project" value="InterPro"/>
</dbReference>
<dbReference type="PROSITE" id="PS50067">
    <property type="entry name" value="KINESIN_MOTOR_2"/>
    <property type="match status" value="1"/>
</dbReference>
<evidence type="ECO:0000256" key="15">
    <source>
        <dbReference type="SAM" id="MobiDB-lite"/>
    </source>
</evidence>
<dbReference type="CDD" id="cd09541">
    <property type="entry name" value="SAM_KIF24-like"/>
    <property type="match status" value="1"/>
</dbReference>
<dbReference type="Gene3D" id="1.10.150.50">
    <property type="entry name" value="Transcription Factor, Ets-1"/>
    <property type="match status" value="1"/>
</dbReference>
<evidence type="ECO:0000256" key="9">
    <source>
        <dbReference type="ARBA" id="ARBA00023212"/>
    </source>
</evidence>
<dbReference type="SUPFAM" id="SSF52540">
    <property type="entry name" value="P-loop containing nucleoside triphosphate hydrolases"/>
    <property type="match status" value="1"/>
</dbReference>
<keyword evidence="7 14" id="KW-0067">ATP-binding</keyword>
<evidence type="ECO:0000313" key="19">
    <source>
        <dbReference type="Proteomes" id="UP000583915"/>
    </source>
</evidence>
<dbReference type="Proteomes" id="UP000583915">
    <property type="component" value="Unassembled WGS sequence"/>
</dbReference>
<dbReference type="PANTHER" id="PTHR47971:SF20">
    <property type="entry name" value="KINESIN-LIKE PROTEIN KIF24"/>
    <property type="match status" value="1"/>
</dbReference>
<dbReference type="InterPro" id="IPR001660">
    <property type="entry name" value="SAM"/>
</dbReference>
<dbReference type="Gene3D" id="3.40.850.10">
    <property type="entry name" value="Kinesin motor domain"/>
    <property type="match status" value="1"/>
</dbReference>
<dbReference type="GO" id="GO:0007019">
    <property type="term" value="P:microtubule depolymerization"/>
    <property type="evidence" value="ECO:0007669"/>
    <property type="project" value="TreeGrafter"/>
</dbReference>
<comment type="subunit">
    <text evidence="12">Interacts with CCP110, CEP97, TALPID3. Interacts with MPHOSPH9.</text>
</comment>
<feature type="region of interest" description="Disordered" evidence="15">
    <location>
        <begin position="958"/>
        <end position="994"/>
    </location>
</feature>
<feature type="compositionally biased region" description="Basic and acidic residues" evidence="15">
    <location>
        <begin position="976"/>
        <end position="994"/>
    </location>
</feature>
<dbReference type="EMBL" id="VXBS01005261">
    <property type="protein sequence ID" value="NXO81239.1"/>
    <property type="molecule type" value="Genomic_DNA"/>
</dbReference>
<evidence type="ECO:0000256" key="13">
    <source>
        <dbReference type="ARBA" id="ARBA00073211"/>
    </source>
</evidence>
<keyword evidence="19" id="KW-1185">Reference proteome</keyword>
<accession>A0A7L1V7G1</accession>
<dbReference type="InterPro" id="IPR001752">
    <property type="entry name" value="Kinesin_motor_dom"/>
</dbReference>
<reference evidence="18 19" key="1">
    <citation type="submission" date="2019-09" db="EMBL/GenBank/DDBJ databases">
        <title>Bird 10,000 Genomes (B10K) Project - Family phase.</title>
        <authorList>
            <person name="Zhang G."/>
        </authorList>
    </citation>
    <scope>NUCLEOTIDE SEQUENCE [LARGE SCALE GENOMIC DNA]</scope>
    <source>
        <strain evidence="18">B10K-DU-002-25</strain>
        <tissue evidence="18">Muscle</tissue>
    </source>
</reference>
<keyword evidence="6" id="KW-0970">Cilium biogenesis/degradation</keyword>
<feature type="non-terminal residue" evidence="18">
    <location>
        <position position="1"/>
    </location>
</feature>
<feature type="domain" description="Kinesin motor" evidence="16">
    <location>
        <begin position="220"/>
        <end position="543"/>
    </location>
</feature>
<evidence type="ECO:0000256" key="11">
    <source>
        <dbReference type="ARBA" id="ARBA00061030"/>
    </source>
</evidence>
<dbReference type="PROSITE" id="PS00411">
    <property type="entry name" value="KINESIN_MOTOR_1"/>
    <property type="match status" value="1"/>
</dbReference>
<sequence length="1373" mass="154168">MASCFYECLCEAELEKYYPHFTAFGLKKIDELVKVSMEDFTKLGVHDINDRKRLFQLIRIIKIMGQEGISDLNKQDFKPRSLSIQPQVSRSGPRRQLHFESFCEESDGIVKDSESELYRSPDFSANKEKNSVGEMLEHVPPYNSEPIRLTKRDINIPGIGTKNDLSCPTVSNDIAPLLGDSEAPIVQRVTHISGYNYGLPHSYVRSNTFDKETPWTESEKIRVCVRKRPLCMKEKRRGEVNIITVKDKETLILHEKKEAVDLTQYILQHVFYFDEVFGESCTNQDVYMKTAYPLIQHIFNGDNATCFAYGQTGAGKTYTMIGNAQNPGLYTLAARDIFRYLEVSSSRKDLIVLISFYEIYCGQLYDLLNGRKRLFAREDGNHVVQIVGLREVQVDSVDQLLEVILKGGKERSTGATGVNADSSRSHAIIQIQIKDTANRAFGRISFIDLAGSERAADAKDTDRQTKMEGAEINQSLLALKECIRALDQEHTHTPFRQSKLTQVLKDSFIGNSKTCMIANISPSHIATEHTLNTLRYADRVKELKKGLRCSTPVTKRRRGARNLSPKQVQSIPSLPPGEKSSPKKVKLGLQHSSSATKPKACPAGLQPPGVPLTSTPKGIGKGHAYKGNNSTPCFHHTTPVKGVLQITHPLMKKNYDLSPHSEKSPLVEDFIATAETKESGQQDKYMQNRTPVQCPKVQTVQPVQKQLPREVNSLGDGNLPSDNEQEWENTFAKQSDEPLEYKTLFQKEREKHLHLFHQQFQQHPILKQKLNYQPLERFLTQYNPEEIQVNQELSLTPTEVQRKEELQLEDLDDSDFSENSFSPACSQKSVKRGNTNKCSQHSFFLHEREQGTEEEQKGQKRQDLFFKYAVPMQDHGLDDSWDCSEGSPKTEESIKNAGCSNSLADWSYDLAAESSPSNTAEKPYCMQEDDKDFLADHTEYKSKHRCLVYSSEATLTPEKDASNPYVSPVLKSGTPDYKDTDLQQEEKEESTLDKKAALAGGLKWKGRKNGVGHSVSSSYSLEFTSELMAPLLASPLDGEDTTETEKASSNQEKAPREKQVLQSGAQSRFEDEGWQCTRRRSLTDSMLEQPRPRGRLCSLLDSPQASHKLPPACRRVMPCCWHVGSDWYKQGVRPEREGGTLCSDSPCKEPSGGRWCGADVNQHNNAGNSGKCNSSERSCDEEINAEIPVNSFEAQSSSQESSLLLESEPGLWNEDLTHSEDPAKSSFGNEDTWLLEPKLKQSIFTQKTFAADAGFAAKDNKPVGNAKCPSHMASSSNPSAASEMGKWQREALEKAQQTIIRAHQQQVDEMTCLCFKEECLINQMSAMDFQNFVTMLDEILVLKSKSVQVMRVQLQLCLASLGTDTSLQTPPSV</sequence>
<evidence type="ECO:0000256" key="3">
    <source>
        <dbReference type="ARBA" id="ARBA00022553"/>
    </source>
</evidence>
<dbReference type="SUPFAM" id="SSF47769">
    <property type="entry name" value="SAM/Pointed domain"/>
    <property type="match status" value="1"/>
</dbReference>
<comment type="function">
    <text evidence="10">Microtubule-dependent motor protein that acts as a negative regulator of ciliogenesis by mediating recruitment of CCP110 to mother centriole in cycling cells, leading to restrict nucleation of cilia at centrioles. Mediates depolymerization of microtubules of centriolar origin, possibly to suppress aberrant cilia formation. Following activation by NEK2 involved in disassembly of primary cilium during G2/M phase but does not disassemble fully formed ciliary axonemes. As cilium assembly and disassembly is proposed to coexist in a dynamic equilibrium may suppress nascent cilium assembly and, potentially, ciliar re-assembly in cells that have already disassembled their cilia ensuring the completion of cilium removal in the later stages of the cell cycle. Plays an important role in recruiting MPHOSPH9, a negative regulator of cilia formation to the distal end of mother centriole.</text>
</comment>
<feature type="non-terminal residue" evidence="18">
    <location>
        <position position="1373"/>
    </location>
</feature>
<dbReference type="InterPro" id="IPR027640">
    <property type="entry name" value="Kinesin-like_fam"/>
</dbReference>
<keyword evidence="2" id="KW-0963">Cytoplasm</keyword>
<evidence type="ECO:0000256" key="1">
    <source>
        <dbReference type="ARBA" id="ARBA00004114"/>
    </source>
</evidence>
<protein>
    <recommendedName>
        <fullName evidence="13">Kinesin-like protein KIF24</fullName>
    </recommendedName>
</protein>
<evidence type="ECO:0000256" key="6">
    <source>
        <dbReference type="ARBA" id="ARBA00022794"/>
    </source>
</evidence>
<keyword evidence="4" id="KW-0493">Microtubule</keyword>
<feature type="compositionally biased region" description="Polar residues" evidence="15">
    <location>
        <begin position="823"/>
        <end position="834"/>
    </location>
</feature>
<evidence type="ECO:0000256" key="10">
    <source>
        <dbReference type="ARBA" id="ARBA00057466"/>
    </source>
</evidence>
<feature type="binding site" evidence="14">
    <location>
        <begin position="310"/>
        <end position="317"/>
    </location>
    <ligand>
        <name>ATP</name>
        <dbReference type="ChEBI" id="CHEBI:30616"/>
    </ligand>
</feature>
<dbReference type="InterPro" id="IPR013761">
    <property type="entry name" value="SAM/pointed_sf"/>
</dbReference>
<dbReference type="GO" id="GO:0005524">
    <property type="term" value="F:ATP binding"/>
    <property type="evidence" value="ECO:0007669"/>
    <property type="project" value="UniProtKB-UniRule"/>
</dbReference>
<gene>
    <name evidence="18" type="primary">Kif24</name>
    <name evidence="18" type="ORF">SITEUR_R00850</name>
</gene>
<feature type="region of interest" description="Disordered" evidence="15">
    <location>
        <begin position="808"/>
        <end position="834"/>
    </location>
</feature>
<dbReference type="GO" id="GO:0003777">
    <property type="term" value="F:microtubule motor activity"/>
    <property type="evidence" value="ECO:0007669"/>
    <property type="project" value="InterPro"/>
</dbReference>
<feature type="domain" description="SAM" evidence="17">
    <location>
        <begin position="1"/>
        <end position="64"/>
    </location>
</feature>
<dbReference type="InterPro" id="IPR019821">
    <property type="entry name" value="Kinesin_motor_CS"/>
</dbReference>
<dbReference type="SMART" id="SM00129">
    <property type="entry name" value="KISc"/>
    <property type="match status" value="1"/>
</dbReference>
<comment type="caution">
    <text evidence="18">The sequence shown here is derived from an EMBL/GenBank/DDBJ whole genome shotgun (WGS) entry which is preliminary data.</text>
</comment>
<dbReference type="GO" id="GO:0005874">
    <property type="term" value="C:microtubule"/>
    <property type="evidence" value="ECO:0007669"/>
    <property type="project" value="UniProtKB-KW"/>
</dbReference>
<keyword evidence="5 14" id="KW-0547">Nucleotide-binding</keyword>
<evidence type="ECO:0000256" key="8">
    <source>
        <dbReference type="ARBA" id="ARBA00023175"/>
    </source>
</evidence>
<dbReference type="Pfam" id="PF00225">
    <property type="entry name" value="Kinesin"/>
    <property type="match status" value="1"/>
</dbReference>
<keyword evidence="3" id="KW-0597">Phosphoprotein</keyword>
<comment type="similarity">
    <text evidence="11">Belongs to the TRAFAC class myosin-kinesin ATPase superfamily. Kinesin family. KIN-13 subfamily.</text>
</comment>
<dbReference type="GO" id="GO:0030030">
    <property type="term" value="P:cell projection organization"/>
    <property type="evidence" value="ECO:0007669"/>
    <property type="project" value="UniProtKB-KW"/>
</dbReference>
<dbReference type="FunFam" id="1.10.150.50:FF:000052">
    <property type="entry name" value="Kinesin family member 24"/>
    <property type="match status" value="1"/>
</dbReference>
<keyword evidence="9" id="KW-0206">Cytoskeleton</keyword>
<evidence type="ECO:0000256" key="12">
    <source>
        <dbReference type="ARBA" id="ARBA00064835"/>
    </source>
</evidence>
<evidence type="ECO:0000256" key="7">
    <source>
        <dbReference type="ARBA" id="ARBA00022840"/>
    </source>
</evidence>
<dbReference type="FunFam" id="3.40.850.10:FF:000012">
    <property type="entry name" value="Kinesin-like protein"/>
    <property type="match status" value="1"/>
</dbReference>
<dbReference type="CDD" id="cd01367">
    <property type="entry name" value="KISc_KIF2_like"/>
    <property type="match status" value="1"/>
</dbReference>
<evidence type="ECO:0000259" key="16">
    <source>
        <dbReference type="PROSITE" id="PS50067"/>
    </source>
</evidence>
<dbReference type="GO" id="GO:0008017">
    <property type="term" value="F:microtubule binding"/>
    <property type="evidence" value="ECO:0007669"/>
    <property type="project" value="InterPro"/>
</dbReference>
<dbReference type="InterPro" id="IPR027417">
    <property type="entry name" value="P-loop_NTPase"/>
</dbReference>
<dbReference type="PANTHER" id="PTHR47971">
    <property type="entry name" value="KINESIN-RELATED PROTEIN 6"/>
    <property type="match status" value="1"/>
</dbReference>
<name>A0A7L1V7G1_SITEU</name>
<evidence type="ECO:0000256" key="5">
    <source>
        <dbReference type="ARBA" id="ARBA00022741"/>
    </source>
</evidence>
<evidence type="ECO:0000259" key="17">
    <source>
        <dbReference type="PROSITE" id="PS50105"/>
    </source>
</evidence>
<evidence type="ECO:0000256" key="4">
    <source>
        <dbReference type="ARBA" id="ARBA00022701"/>
    </source>
</evidence>
<proteinExistence type="inferred from homology"/>
<feature type="region of interest" description="Disordered" evidence="15">
    <location>
        <begin position="1035"/>
        <end position="1074"/>
    </location>
</feature>
<dbReference type="InterPro" id="IPR036961">
    <property type="entry name" value="Kinesin_motor_dom_sf"/>
</dbReference>
<feature type="region of interest" description="Disordered" evidence="15">
    <location>
        <begin position="550"/>
        <end position="610"/>
    </location>
</feature>
<comment type="subcellular location">
    <subcellularLocation>
        <location evidence="1">Cytoplasm</location>
        <location evidence="1">Cytoskeleton</location>
        <location evidence="1">Microtubule organizing center</location>
        <location evidence="1">Centrosome</location>
        <location evidence="1">Centriole</location>
    </subcellularLocation>
</comment>
<evidence type="ECO:0000256" key="2">
    <source>
        <dbReference type="ARBA" id="ARBA00022490"/>
    </source>
</evidence>
<evidence type="ECO:0000256" key="14">
    <source>
        <dbReference type="PROSITE-ProRule" id="PRU00283"/>
    </source>
</evidence>
<feature type="region of interest" description="Disordered" evidence="15">
    <location>
        <begin position="1267"/>
        <end position="1287"/>
    </location>
</feature>
<dbReference type="PRINTS" id="PR00380">
    <property type="entry name" value="KINESINHEAVY"/>
</dbReference>
<organism evidence="18 19">
    <name type="scientific">Sitta europaea</name>
    <name type="common">Eurasian nuthatch</name>
    <dbReference type="NCBI Taxonomy" id="50251"/>
    <lineage>
        <taxon>Eukaryota</taxon>
        <taxon>Metazoa</taxon>
        <taxon>Chordata</taxon>
        <taxon>Craniata</taxon>
        <taxon>Vertebrata</taxon>
        <taxon>Euteleostomi</taxon>
        <taxon>Archelosauria</taxon>
        <taxon>Archosauria</taxon>
        <taxon>Dinosauria</taxon>
        <taxon>Saurischia</taxon>
        <taxon>Theropoda</taxon>
        <taxon>Coelurosauria</taxon>
        <taxon>Aves</taxon>
        <taxon>Neognathae</taxon>
        <taxon>Neoaves</taxon>
        <taxon>Telluraves</taxon>
        <taxon>Australaves</taxon>
        <taxon>Passeriformes</taxon>
        <taxon>Sittidae</taxon>
        <taxon>Sitta</taxon>
    </lineage>
</organism>
<keyword evidence="8 14" id="KW-0505">Motor protein</keyword>